<organism evidence="1 2">
    <name type="scientific">Athelia psychrophila</name>
    <dbReference type="NCBI Taxonomy" id="1759441"/>
    <lineage>
        <taxon>Eukaryota</taxon>
        <taxon>Fungi</taxon>
        <taxon>Dikarya</taxon>
        <taxon>Basidiomycota</taxon>
        <taxon>Agaricomycotina</taxon>
        <taxon>Agaricomycetes</taxon>
        <taxon>Agaricomycetidae</taxon>
        <taxon>Atheliales</taxon>
        <taxon>Atheliaceae</taxon>
        <taxon>Athelia</taxon>
    </lineage>
</organism>
<feature type="non-terminal residue" evidence="1">
    <location>
        <position position="1"/>
    </location>
</feature>
<keyword evidence="2" id="KW-1185">Reference proteome</keyword>
<protein>
    <submittedName>
        <fullName evidence="1">Uncharacterized protein</fullName>
    </submittedName>
</protein>
<name>A0A166IW62_9AGAM</name>
<dbReference type="EMBL" id="KV417557">
    <property type="protein sequence ID" value="KZP20237.1"/>
    <property type="molecule type" value="Genomic_DNA"/>
</dbReference>
<dbReference type="AlphaFoldDB" id="A0A166IW62"/>
<sequence length="52" mass="5710">IGWFDLDMRYCDLGLSTQARATEELGRLEPVASPVASPSCPCPLTHYHPPLP</sequence>
<accession>A0A166IW62</accession>
<proteinExistence type="predicted"/>
<gene>
    <name evidence="1" type="ORF">FIBSPDRAFT_862030</name>
</gene>
<reference evidence="1 2" key="1">
    <citation type="journal article" date="2016" name="Mol. Biol. Evol.">
        <title>Comparative Genomics of Early-Diverging Mushroom-Forming Fungi Provides Insights into the Origins of Lignocellulose Decay Capabilities.</title>
        <authorList>
            <person name="Nagy L.G."/>
            <person name="Riley R."/>
            <person name="Tritt A."/>
            <person name="Adam C."/>
            <person name="Daum C."/>
            <person name="Floudas D."/>
            <person name="Sun H."/>
            <person name="Yadav J.S."/>
            <person name="Pangilinan J."/>
            <person name="Larsson K.H."/>
            <person name="Matsuura K."/>
            <person name="Barry K."/>
            <person name="Labutti K."/>
            <person name="Kuo R."/>
            <person name="Ohm R.A."/>
            <person name="Bhattacharya S.S."/>
            <person name="Shirouzu T."/>
            <person name="Yoshinaga Y."/>
            <person name="Martin F.M."/>
            <person name="Grigoriev I.V."/>
            <person name="Hibbett D.S."/>
        </authorList>
    </citation>
    <scope>NUCLEOTIDE SEQUENCE [LARGE SCALE GENOMIC DNA]</scope>
    <source>
        <strain evidence="1 2">CBS 109695</strain>
    </source>
</reference>
<dbReference type="Proteomes" id="UP000076532">
    <property type="component" value="Unassembled WGS sequence"/>
</dbReference>
<evidence type="ECO:0000313" key="1">
    <source>
        <dbReference type="EMBL" id="KZP20237.1"/>
    </source>
</evidence>
<evidence type="ECO:0000313" key="2">
    <source>
        <dbReference type="Proteomes" id="UP000076532"/>
    </source>
</evidence>